<dbReference type="Gene3D" id="3.10.20.310">
    <property type="entry name" value="membrane protein fhac"/>
    <property type="match status" value="1"/>
</dbReference>
<dbReference type="InterPro" id="IPR013685">
    <property type="entry name" value="POTRA_FtsQ_type"/>
</dbReference>
<feature type="transmembrane region" description="Helical" evidence="9">
    <location>
        <begin position="12"/>
        <end position="32"/>
    </location>
</feature>
<keyword evidence="3 9" id="KW-0997">Cell inner membrane</keyword>
<dbReference type="Gene3D" id="3.40.50.11690">
    <property type="entry name" value="Cell division protein FtsQ/DivIB"/>
    <property type="match status" value="1"/>
</dbReference>
<dbReference type="EMBL" id="WINI01000008">
    <property type="protein sequence ID" value="MQR02257.1"/>
    <property type="molecule type" value="Genomic_DNA"/>
</dbReference>
<evidence type="ECO:0000313" key="11">
    <source>
        <dbReference type="EMBL" id="MQR02257.1"/>
    </source>
</evidence>
<name>A0A843YWA0_9BURK</name>
<comment type="subunit">
    <text evidence="9">Part of a complex composed of FtsB, FtsL and FtsQ.</text>
</comment>
<dbReference type="PANTHER" id="PTHR35851:SF1">
    <property type="entry name" value="CELL DIVISION PROTEIN FTSQ"/>
    <property type="match status" value="1"/>
</dbReference>
<dbReference type="RefSeq" id="WP_153235866.1">
    <property type="nucleotide sequence ID" value="NZ_WINI01000008.1"/>
</dbReference>
<comment type="function">
    <text evidence="9">Essential cell division protein. May link together the upstream cell division proteins, which are predominantly cytoplasmic, with the downstream cell division proteins, which are predominantly periplasmic. May control correct divisome assembly.</text>
</comment>
<comment type="similarity">
    <text evidence="9">Belongs to the FtsQ/DivIB family. FtsQ subfamily.</text>
</comment>
<evidence type="ECO:0000256" key="9">
    <source>
        <dbReference type="HAMAP-Rule" id="MF_00911"/>
    </source>
</evidence>
<dbReference type="InterPro" id="IPR034746">
    <property type="entry name" value="POTRA"/>
</dbReference>
<dbReference type="InterPro" id="IPR005548">
    <property type="entry name" value="Cell_div_FtsQ/DivIB_C"/>
</dbReference>
<dbReference type="PANTHER" id="PTHR35851">
    <property type="entry name" value="CELL DIVISION PROTEIN FTSQ"/>
    <property type="match status" value="1"/>
</dbReference>
<dbReference type="HAMAP" id="MF_00911">
    <property type="entry name" value="FtsQ_subfam"/>
    <property type="match status" value="1"/>
</dbReference>
<evidence type="ECO:0000256" key="6">
    <source>
        <dbReference type="ARBA" id="ARBA00022989"/>
    </source>
</evidence>
<dbReference type="Pfam" id="PF03799">
    <property type="entry name" value="FtsQ_DivIB_C"/>
    <property type="match status" value="1"/>
</dbReference>
<keyword evidence="4 9" id="KW-0132">Cell division</keyword>
<reference evidence="11 12" key="1">
    <citation type="submission" date="2019-10" db="EMBL/GenBank/DDBJ databases">
        <title>Glaciimonas soli sp. nov., a psychrophilic bacterium isolated from the forest soil of a high elevation mountain in Taiwan.</title>
        <authorList>
            <person name="Wang L.-T."/>
            <person name="Shieh W.Y."/>
        </authorList>
    </citation>
    <scope>NUCLEOTIDE SEQUENCE [LARGE SCALE GENOMIC DNA]</scope>
    <source>
        <strain evidence="11 12">GS1</strain>
    </source>
</reference>
<evidence type="ECO:0000256" key="5">
    <source>
        <dbReference type="ARBA" id="ARBA00022692"/>
    </source>
</evidence>
<dbReference type="InterPro" id="IPR026579">
    <property type="entry name" value="FtsQ"/>
</dbReference>
<keyword evidence="5 9" id="KW-0812">Transmembrane</keyword>
<dbReference type="GO" id="GO:0032153">
    <property type="term" value="C:cell division site"/>
    <property type="evidence" value="ECO:0007669"/>
    <property type="project" value="UniProtKB-UniRule"/>
</dbReference>
<keyword evidence="12" id="KW-1185">Reference proteome</keyword>
<evidence type="ECO:0000256" key="3">
    <source>
        <dbReference type="ARBA" id="ARBA00022519"/>
    </source>
</evidence>
<evidence type="ECO:0000256" key="1">
    <source>
        <dbReference type="ARBA" id="ARBA00004370"/>
    </source>
</evidence>
<dbReference type="Pfam" id="PF08478">
    <property type="entry name" value="POTRA_1"/>
    <property type="match status" value="1"/>
</dbReference>
<evidence type="ECO:0000256" key="2">
    <source>
        <dbReference type="ARBA" id="ARBA00022475"/>
    </source>
</evidence>
<evidence type="ECO:0000313" key="12">
    <source>
        <dbReference type="Proteomes" id="UP000451565"/>
    </source>
</evidence>
<dbReference type="GO" id="GO:0090529">
    <property type="term" value="P:cell septum assembly"/>
    <property type="evidence" value="ECO:0007669"/>
    <property type="project" value="InterPro"/>
</dbReference>
<protein>
    <recommendedName>
        <fullName evidence="9">Cell division protein FtsQ</fullName>
    </recommendedName>
</protein>
<accession>A0A843YWA0</accession>
<gene>
    <name evidence="9" type="primary">ftsQ</name>
    <name evidence="11" type="ORF">GEV47_16395</name>
</gene>
<proteinExistence type="inferred from homology"/>
<keyword evidence="8 9" id="KW-0131">Cell cycle</keyword>
<keyword evidence="7 9" id="KW-0472">Membrane</keyword>
<feature type="domain" description="POTRA" evidence="10">
    <location>
        <begin position="37"/>
        <end position="110"/>
    </location>
</feature>
<dbReference type="PROSITE" id="PS51779">
    <property type="entry name" value="POTRA"/>
    <property type="match status" value="1"/>
</dbReference>
<keyword evidence="2 9" id="KW-1003">Cell membrane</keyword>
<evidence type="ECO:0000259" key="10">
    <source>
        <dbReference type="PROSITE" id="PS51779"/>
    </source>
</evidence>
<organism evidence="11 12">
    <name type="scientific">Glaciimonas soli</name>
    <dbReference type="NCBI Taxonomy" id="2590999"/>
    <lineage>
        <taxon>Bacteria</taxon>
        <taxon>Pseudomonadati</taxon>
        <taxon>Pseudomonadota</taxon>
        <taxon>Betaproteobacteria</taxon>
        <taxon>Burkholderiales</taxon>
        <taxon>Oxalobacteraceae</taxon>
        <taxon>Glaciimonas</taxon>
    </lineage>
</organism>
<dbReference type="AlphaFoldDB" id="A0A843YWA0"/>
<evidence type="ECO:0000256" key="7">
    <source>
        <dbReference type="ARBA" id="ARBA00023136"/>
    </source>
</evidence>
<evidence type="ECO:0000256" key="8">
    <source>
        <dbReference type="ARBA" id="ARBA00023306"/>
    </source>
</evidence>
<comment type="caution">
    <text evidence="11">The sequence shown here is derived from an EMBL/GenBank/DDBJ whole genome shotgun (WGS) entry which is preliminary data.</text>
</comment>
<evidence type="ECO:0000256" key="4">
    <source>
        <dbReference type="ARBA" id="ARBA00022618"/>
    </source>
</evidence>
<dbReference type="OrthoDB" id="9790370at2"/>
<keyword evidence="6 9" id="KW-1133">Transmembrane helix</keyword>
<dbReference type="GO" id="GO:0043093">
    <property type="term" value="P:FtsZ-dependent cytokinesis"/>
    <property type="evidence" value="ECO:0007669"/>
    <property type="project" value="UniProtKB-UniRule"/>
</dbReference>
<sequence length="259" mass="29194">MWQDIKMLNAIANTLIGLAMLVLLAAGIWWIAQLPMFTLKEIRVQGEGQNEVRRVNPLTIRASALPRIKGNFFTTNLDTVRTAFESVPWVRKASVQREWPNQLVVNIEEYQPLGTWDDDGHLISTKGDIFIANMDEAEEDGKLPVFSGPAGSEKDVVARLADFKNWFGPLKLTPTEVNLSSRYAWSVKLDNGMEVQLGREKNSMTLHDRANRLVEIYPQLLERLQDRIESIDMRYANGLALKASGLAIDSVSALKKKTK</sequence>
<dbReference type="InterPro" id="IPR045335">
    <property type="entry name" value="FtsQ_C_sf"/>
</dbReference>
<dbReference type="GO" id="GO:0005886">
    <property type="term" value="C:plasma membrane"/>
    <property type="evidence" value="ECO:0007669"/>
    <property type="project" value="UniProtKB-SubCell"/>
</dbReference>
<dbReference type="Proteomes" id="UP000451565">
    <property type="component" value="Unassembled WGS sequence"/>
</dbReference>
<comment type="subcellular location">
    <subcellularLocation>
        <location evidence="9">Cell inner membrane</location>
        <topology evidence="9">Single-pass type II membrane protein</topology>
    </subcellularLocation>
    <subcellularLocation>
        <location evidence="1">Membrane</location>
    </subcellularLocation>
    <text evidence="9">Localizes to the division septum.</text>
</comment>